<evidence type="ECO:0000259" key="9">
    <source>
        <dbReference type="Pfam" id="PF01979"/>
    </source>
</evidence>
<proteinExistence type="inferred from homology"/>
<evidence type="ECO:0000256" key="3">
    <source>
        <dbReference type="ARBA" id="ARBA00022801"/>
    </source>
</evidence>
<feature type="binding site" evidence="7">
    <location>
        <begin position="219"/>
        <end position="220"/>
    </location>
    <ligand>
        <name>substrate</name>
    </ligand>
</feature>
<feature type="binding site" evidence="7">
    <location>
        <position position="227"/>
    </location>
    <ligand>
        <name>substrate</name>
    </ligand>
</feature>
<dbReference type="CDD" id="cd00854">
    <property type="entry name" value="NagA"/>
    <property type="match status" value="1"/>
</dbReference>
<organism evidence="10 11">
    <name type="scientific">Paludibacterium purpuratum</name>
    <dbReference type="NCBI Taxonomy" id="1144873"/>
    <lineage>
        <taxon>Bacteria</taxon>
        <taxon>Pseudomonadati</taxon>
        <taxon>Pseudomonadota</taxon>
        <taxon>Betaproteobacteria</taxon>
        <taxon>Neisseriales</taxon>
        <taxon>Chromobacteriaceae</taxon>
        <taxon>Paludibacterium</taxon>
    </lineage>
</organism>
<evidence type="ECO:0000256" key="2">
    <source>
        <dbReference type="ARBA" id="ARBA00022723"/>
    </source>
</evidence>
<feature type="binding site" evidence="7">
    <location>
        <position position="251"/>
    </location>
    <ligand>
        <name>substrate</name>
    </ligand>
</feature>
<comment type="caution">
    <text evidence="10">The sequence shown here is derived from an EMBL/GenBank/DDBJ whole genome shotgun (WGS) entry which is preliminary data.</text>
</comment>
<dbReference type="PANTHER" id="PTHR11113">
    <property type="entry name" value="N-ACETYLGLUCOSAMINE-6-PHOSPHATE DEACETYLASE"/>
    <property type="match status" value="1"/>
</dbReference>
<feature type="binding site" evidence="8">
    <location>
        <position position="216"/>
    </location>
    <ligand>
        <name>Zn(2+)</name>
        <dbReference type="ChEBI" id="CHEBI:29105"/>
    </ligand>
</feature>
<dbReference type="RefSeq" id="WP_133683023.1">
    <property type="nucleotide sequence ID" value="NZ_SNZP01000014.1"/>
</dbReference>
<dbReference type="GO" id="GO:0008448">
    <property type="term" value="F:N-acetylglucosamine-6-phosphate deacetylase activity"/>
    <property type="evidence" value="ECO:0007669"/>
    <property type="project" value="InterPro"/>
</dbReference>
<gene>
    <name evidence="10" type="ORF">DFP86_11444</name>
</gene>
<evidence type="ECO:0000256" key="7">
    <source>
        <dbReference type="PIRSR" id="PIRSR038994-2"/>
    </source>
</evidence>
<dbReference type="OrthoDB" id="9776488at2"/>
<dbReference type="FunFam" id="3.20.20.140:FF:000004">
    <property type="entry name" value="N-acetylglucosamine-6-phosphate deacetylase"/>
    <property type="match status" value="1"/>
</dbReference>
<evidence type="ECO:0000256" key="6">
    <source>
        <dbReference type="PIRSR" id="PIRSR038994-1"/>
    </source>
</evidence>
<evidence type="ECO:0000256" key="1">
    <source>
        <dbReference type="ARBA" id="ARBA00010716"/>
    </source>
</evidence>
<feature type="binding site" evidence="8">
    <location>
        <position position="195"/>
    </location>
    <ligand>
        <name>Zn(2+)</name>
        <dbReference type="ChEBI" id="CHEBI:29105"/>
    </ligand>
</feature>
<protein>
    <submittedName>
        <fullName evidence="10">N-acetylgalactosamine 6-phosphate deacetylase</fullName>
    </submittedName>
</protein>
<dbReference type="PANTHER" id="PTHR11113:SF14">
    <property type="entry name" value="N-ACETYLGLUCOSAMINE-6-PHOSPHATE DEACETYLASE"/>
    <property type="match status" value="1"/>
</dbReference>
<dbReference type="InterPro" id="IPR006680">
    <property type="entry name" value="Amidohydro-rel"/>
</dbReference>
<dbReference type="AlphaFoldDB" id="A0A4R7AYU8"/>
<dbReference type="InterPro" id="IPR032466">
    <property type="entry name" value="Metal_Hydrolase"/>
</dbReference>
<reference evidence="10 11" key="1">
    <citation type="submission" date="2019-03" db="EMBL/GenBank/DDBJ databases">
        <title>Genomic Encyclopedia of Type Strains, Phase III (KMG-III): the genomes of soil and plant-associated and newly described type strains.</title>
        <authorList>
            <person name="Whitman W."/>
        </authorList>
    </citation>
    <scope>NUCLEOTIDE SEQUENCE [LARGE SCALE GENOMIC DNA]</scope>
    <source>
        <strain evidence="10 11">CECT 8976</strain>
    </source>
</reference>
<keyword evidence="11" id="KW-1185">Reference proteome</keyword>
<keyword evidence="3 5" id="KW-0378">Hydrolase</keyword>
<dbReference type="Gene3D" id="3.20.20.140">
    <property type="entry name" value="Metal-dependent hydrolases"/>
    <property type="match status" value="1"/>
</dbReference>
<keyword evidence="4 5" id="KW-0119">Carbohydrate metabolism</keyword>
<evidence type="ECO:0000256" key="8">
    <source>
        <dbReference type="PIRSR" id="PIRSR038994-3"/>
    </source>
</evidence>
<keyword evidence="2 8" id="KW-0479">Metal-binding</keyword>
<feature type="binding site" evidence="7">
    <location>
        <position position="140"/>
    </location>
    <ligand>
        <name>substrate</name>
    </ligand>
</feature>
<sequence length="385" mass="40399">MDCNPLRLRAARVLTAQGWLDNGVVRIAADGRIAAVGTDAGHDLDLGSWRLLPALVDSHVHGALGADVMDADHAALDTMSHHFARHGVGAFAATTVTAPVERIEAALIQVRESRARGLSGAELVGSYLEGPYFTAKCCGAHPVPLMRSIALDEIARWHALADGSLNTVALAAELPGAASAIGWLRARGVRVLIGHSDASYDQTRAALQSGAGGIVHCYNGMRGLHHRDPGVVGAGLVSHDAMVELIADGHHVHPAAIDIAWRAVGPERLVLITDAMRATGMPDGDYRLGELTVHMQDGVVRADDGGLAGSTLHLIDAVGNLQRWLGLPLAEAWRLASRNGARALGRHDLGDIAPGKTASLTAIDDDGIVQATWVGGRQVFARQTA</sequence>
<dbReference type="SUPFAM" id="SSF51556">
    <property type="entry name" value="Metallo-dependent hydrolases"/>
    <property type="match status" value="1"/>
</dbReference>
<evidence type="ECO:0000313" key="10">
    <source>
        <dbReference type="EMBL" id="TDR73283.1"/>
    </source>
</evidence>
<comment type="cofactor">
    <cofactor evidence="8">
        <name>a divalent metal cation</name>
        <dbReference type="ChEBI" id="CHEBI:60240"/>
    </cofactor>
    <text evidence="8">Binds 1 divalent metal cation per subunit.</text>
</comment>
<accession>A0A4R7AYU8</accession>
<dbReference type="NCBIfam" id="TIGR00221">
    <property type="entry name" value="nagA"/>
    <property type="match status" value="1"/>
</dbReference>
<evidence type="ECO:0000256" key="4">
    <source>
        <dbReference type="ARBA" id="ARBA00023277"/>
    </source>
</evidence>
<dbReference type="GO" id="GO:0006046">
    <property type="term" value="P:N-acetylglucosamine catabolic process"/>
    <property type="evidence" value="ECO:0007669"/>
    <property type="project" value="TreeGrafter"/>
</dbReference>
<feature type="binding site" evidence="8">
    <location>
        <position position="129"/>
    </location>
    <ligand>
        <name>Zn(2+)</name>
        <dbReference type="ChEBI" id="CHEBI:29105"/>
    </ligand>
</feature>
<dbReference type="PIRSF" id="PIRSF038994">
    <property type="entry name" value="NagA"/>
    <property type="match status" value="1"/>
</dbReference>
<feature type="binding site" evidence="7">
    <location>
        <begin position="307"/>
        <end position="309"/>
    </location>
    <ligand>
        <name>substrate</name>
    </ligand>
</feature>
<feature type="active site" description="Proton donor/acceptor" evidence="6">
    <location>
        <position position="274"/>
    </location>
</feature>
<dbReference type="Gene3D" id="2.30.40.10">
    <property type="entry name" value="Urease, subunit C, domain 1"/>
    <property type="match status" value="1"/>
</dbReference>
<name>A0A4R7AYU8_9NEIS</name>
<dbReference type="InterPro" id="IPR011059">
    <property type="entry name" value="Metal-dep_hydrolase_composite"/>
</dbReference>
<evidence type="ECO:0000256" key="5">
    <source>
        <dbReference type="PIRNR" id="PIRNR038994"/>
    </source>
</evidence>
<dbReference type="EMBL" id="SNZP01000014">
    <property type="protein sequence ID" value="TDR73283.1"/>
    <property type="molecule type" value="Genomic_DNA"/>
</dbReference>
<comment type="similarity">
    <text evidence="1 5">Belongs to the metallo-dependent hydrolases superfamily. NagA family.</text>
</comment>
<feature type="domain" description="Amidohydrolase-related" evidence="9">
    <location>
        <begin position="51"/>
        <end position="379"/>
    </location>
</feature>
<dbReference type="InterPro" id="IPR003764">
    <property type="entry name" value="GlcNAc_6-P_deAcase"/>
</dbReference>
<dbReference type="Pfam" id="PF01979">
    <property type="entry name" value="Amidohydro_1"/>
    <property type="match status" value="1"/>
</dbReference>
<dbReference type="SUPFAM" id="SSF51338">
    <property type="entry name" value="Composite domain of metallo-dependent hydrolases"/>
    <property type="match status" value="1"/>
</dbReference>
<dbReference type="Proteomes" id="UP000295611">
    <property type="component" value="Unassembled WGS sequence"/>
</dbReference>
<dbReference type="GO" id="GO:0046872">
    <property type="term" value="F:metal ion binding"/>
    <property type="evidence" value="ECO:0007669"/>
    <property type="project" value="UniProtKB-KW"/>
</dbReference>
<evidence type="ECO:0000313" key="11">
    <source>
        <dbReference type="Proteomes" id="UP000295611"/>
    </source>
</evidence>